<reference evidence="1 2" key="1">
    <citation type="submission" date="2015-08" db="EMBL/GenBank/DDBJ databases">
        <title>Next Generation Sequencing and Analysis of the Genome of Puccinia sorghi L Schw, the Causal Agent of Maize Common Rust.</title>
        <authorList>
            <person name="Rochi L."/>
            <person name="Burguener G."/>
            <person name="Darino M."/>
            <person name="Turjanski A."/>
            <person name="Kreff E."/>
            <person name="Dieguez M.J."/>
            <person name="Sacco F."/>
        </authorList>
    </citation>
    <scope>NUCLEOTIDE SEQUENCE [LARGE SCALE GENOMIC DNA]</scope>
    <source>
        <strain evidence="1 2">RO10H11247</strain>
    </source>
</reference>
<evidence type="ECO:0000313" key="2">
    <source>
        <dbReference type="Proteomes" id="UP000037035"/>
    </source>
</evidence>
<comment type="caution">
    <text evidence="1">The sequence shown here is derived from an EMBL/GenBank/DDBJ whole genome shotgun (WGS) entry which is preliminary data.</text>
</comment>
<gene>
    <name evidence="1" type="ORF">VP01_5351g2</name>
</gene>
<sequence>METKGTKSGTSLLFKVDPRTFIWDNFCEAIIKKLQARIPEIGHEIRLLDEAGMLNWDIREPQPNQLAKKLNKLDGPLTWSSEAEHMSKSNLRLFFIHMRATKPPDDSDQLPITQWPTDIRGPGATFEADIVYNLYVPAGRDQANDPCYLLFKSHNPPSTIAFQIEDLNFNLLKNKVYNMMGQDKRRMLLEDVAAEADCNSKVSWHYSIAEPQMATHQYSFMDIHGDSFKTVLGHITALTTGAKITIKLQMEYQNQIICPVQDIISKHEILHWTALQDP</sequence>
<keyword evidence="2" id="KW-1185">Reference proteome</keyword>
<protein>
    <submittedName>
        <fullName evidence="1">Uncharacterized protein</fullName>
    </submittedName>
</protein>
<dbReference type="EMBL" id="LAVV01010555">
    <property type="protein sequence ID" value="KNZ48875.1"/>
    <property type="molecule type" value="Genomic_DNA"/>
</dbReference>
<organism evidence="1 2">
    <name type="scientific">Puccinia sorghi</name>
    <dbReference type="NCBI Taxonomy" id="27349"/>
    <lineage>
        <taxon>Eukaryota</taxon>
        <taxon>Fungi</taxon>
        <taxon>Dikarya</taxon>
        <taxon>Basidiomycota</taxon>
        <taxon>Pucciniomycotina</taxon>
        <taxon>Pucciniomycetes</taxon>
        <taxon>Pucciniales</taxon>
        <taxon>Pucciniaceae</taxon>
        <taxon>Puccinia</taxon>
    </lineage>
</organism>
<name>A0A0L6UM28_9BASI</name>
<evidence type="ECO:0000313" key="1">
    <source>
        <dbReference type="EMBL" id="KNZ48875.1"/>
    </source>
</evidence>
<accession>A0A0L6UM28</accession>
<dbReference type="AlphaFoldDB" id="A0A0L6UM28"/>
<proteinExistence type="predicted"/>
<dbReference type="OrthoDB" id="10679686at2759"/>
<dbReference type="VEuPathDB" id="FungiDB:VP01_5351g2"/>
<dbReference type="Proteomes" id="UP000037035">
    <property type="component" value="Unassembled WGS sequence"/>
</dbReference>